<dbReference type="EMBL" id="CAKJTG010000001">
    <property type="protein sequence ID" value="CAG9606321.1"/>
    <property type="molecule type" value="Genomic_DNA"/>
</dbReference>
<proteinExistence type="predicted"/>
<dbReference type="AlphaFoldDB" id="A0A9C7G5P9"/>
<dbReference type="Proteomes" id="UP000789845">
    <property type="component" value="Unassembled WGS sequence"/>
</dbReference>
<evidence type="ECO:0000313" key="2">
    <source>
        <dbReference type="EMBL" id="CAG9606321.1"/>
    </source>
</evidence>
<feature type="transmembrane region" description="Helical" evidence="1">
    <location>
        <begin position="6"/>
        <end position="24"/>
    </location>
</feature>
<comment type="caution">
    <text evidence="2">The sequence shown here is derived from an EMBL/GenBank/DDBJ whole genome shotgun (WGS) entry which is preliminary data.</text>
</comment>
<feature type="transmembrane region" description="Helical" evidence="1">
    <location>
        <begin position="55"/>
        <end position="74"/>
    </location>
</feature>
<evidence type="ECO:0000313" key="3">
    <source>
        <dbReference type="Proteomes" id="UP000789845"/>
    </source>
</evidence>
<evidence type="ECO:0000256" key="1">
    <source>
        <dbReference type="SAM" id="Phobius"/>
    </source>
</evidence>
<reference evidence="2" key="1">
    <citation type="submission" date="2021-10" db="EMBL/GenBank/DDBJ databases">
        <authorList>
            <person name="Criscuolo A."/>
        </authorList>
    </citation>
    <scope>NUCLEOTIDE SEQUENCE</scope>
    <source>
        <strain evidence="2">CIP111885</strain>
    </source>
</reference>
<name>A0A9C7G5P9_9BACI</name>
<organism evidence="2 3">
    <name type="scientific">Pseudoneobacillus rhizosphaerae</name>
    <dbReference type="NCBI Taxonomy" id="2880968"/>
    <lineage>
        <taxon>Bacteria</taxon>
        <taxon>Bacillati</taxon>
        <taxon>Bacillota</taxon>
        <taxon>Bacilli</taxon>
        <taxon>Bacillales</taxon>
        <taxon>Bacillaceae</taxon>
        <taxon>Pseudoneobacillus</taxon>
    </lineage>
</organism>
<sequence>MFHWEFLLSILAVIVLSGGLLYTLRVAKRQRYQGEYDVEISDKIQEHPITKNPVFLAYIIGLGLALAYMVYVALSGKY</sequence>
<keyword evidence="1" id="KW-0472">Membrane</keyword>
<dbReference type="RefSeq" id="WP_230494615.1">
    <property type="nucleotide sequence ID" value="NZ_CAKJTG010000001.1"/>
</dbReference>
<gene>
    <name evidence="2" type="ORF">NEOCIP111885_00009</name>
</gene>
<keyword evidence="1" id="KW-1133">Transmembrane helix</keyword>
<keyword evidence="3" id="KW-1185">Reference proteome</keyword>
<keyword evidence="1" id="KW-0812">Transmembrane</keyword>
<accession>A0A9C7G5P9</accession>
<protein>
    <submittedName>
        <fullName evidence="2">Uncharacterized protein</fullName>
    </submittedName>
</protein>